<evidence type="ECO:0000313" key="6">
    <source>
        <dbReference type="EMBL" id="KAK6588614.1"/>
    </source>
</evidence>
<dbReference type="InterPro" id="IPR027417">
    <property type="entry name" value="P-loop_NTPase"/>
</dbReference>
<dbReference type="GO" id="GO:0016787">
    <property type="term" value="F:hydrolase activity"/>
    <property type="evidence" value="ECO:0007669"/>
    <property type="project" value="UniProtKB-KW"/>
</dbReference>
<organism evidence="6 7">
    <name type="scientific">Cryptosporidium xiaoi</name>
    <dbReference type="NCBI Taxonomy" id="659607"/>
    <lineage>
        <taxon>Eukaryota</taxon>
        <taxon>Sar</taxon>
        <taxon>Alveolata</taxon>
        <taxon>Apicomplexa</taxon>
        <taxon>Conoidasida</taxon>
        <taxon>Coccidia</taxon>
        <taxon>Eucoccidiorida</taxon>
        <taxon>Eimeriorina</taxon>
        <taxon>Cryptosporidiidae</taxon>
        <taxon>Cryptosporidium</taxon>
    </lineage>
</organism>
<evidence type="ECO:0000313" key="7">
    <source>
        <dbReference type="Proteomes" id="UP001311799"/>
    </source>
</evidence>
<dbReference type="Gene3D" id="1.10.3380.20">
    <property type="match status" value="1"/>
</dbReference>
<reference evidence="6 7" key="1">
    <citation type="submission" date="2023-10" db="EMBL/GenBank/DDBJ databases">
        <title>Comparative genomics analysis reveals potential genetic determinants of host preference in Cryptosporidium xiaoi.</title>
        <authorList>
            <person name="Xiao L."/>
            <person name="Li J."/>
        </authorList>
    </citation>
    <scope>NUCLEOTIDE SEQUENCE [LARGE SCALE GENOMIC DNA]</scope>
    <source>
        <strain evidence="6 7">52996</strain>
    </source>
</reference>
<sequence length="1204" mass="139327">MYIVGNKNKLSSKESGSKYYAYLNSLLIIKPKRRVGIWRKVYIGKGIIKKCFISIAGDPVMEPECFSVSKRELAILTEFNISQRGLNSGINNALVLEPYVNFKGTNKFSLSYWCIPNSVQHKYKTNYGIICLSNWQVESLCSTLNFLVNENELKMKELNSINKKVNIKYNSSLFIGNYQEYIITCEIIYLYKLIFSGSNVMIIFSNKQKCMSYYERCKKLFCENSLNLKIEILIQNNKGTVNWFPNIDITICTYENANILINKLIYENMYFNTIGTILIDDIIIDKNSYKAYMLDGIITKINIMRMVNPSIICLYTLNTQINGSYNVNLINKVLRLDYISIGSDNKTHYKMDSCIYIKKNNLLYSWDSLECNKQPVITELSENKYNVFKIGGENLNNNQKLLSDLKFFFDLIIETISLEKRVLVFCPTIDWCKKSLNTLVQIINDIVSSDDSDAINLRKKMLCYYNNVEKRNKRIEVANKLVNCNMSYKDDNDDYKQLIELIKNYGVCYYNYKSSFKEKRIIEESFSSGNILVLFSTSLKKINNDVVADRVIIRSIGIGKINQSMKNTTGNREWLTKEDLHQVCSYINNSNNKKDIVYDDTYKIGTFLFLNSEIEYKYISNLLNNNELDILVHKEKKEIENLSLSRFILEIIQTDIADSYIGLEKLFSEFKFLKYCIINDTKNILLSLSYLLMTHLISLTPKYDEYDINELILSKKYLKSNEIFNCFNSPIILSKFALMGKLSRKNKLLGSISNIINRKVINLMKIETGIKCLEIFIDSELANINKDSVRLVPTSLGNSLIYSQINLTLALEIYSELIKINFTGIDLSNNMQIYYLSLLAFNLNEFPKINWNSYVKLFSELNNSELEIADLYGISIQVIKQISNIVNNYPNNITGIGQLSPFILHSSYFFSSDLSYKCLIEKYRLLSIYRFYYTCLIRDICNHNLTVDYITQKYCTDLNTLKKYVSSFNLSATSTSNFCKQIGWLEFSDIFSNIVNHIESCISLRNVKYIQRMSINQSFFTHECHQDLDQYNFSKITLFINEVKELSPDITPNIAISLYFSGLNTIEKISKSNIELVAASLNNSRKLDDVLLLPNYPYNSKHFLGNLKQTEIYCLAQSIINNTKDVVSRLQSSQQNDDSNSNSDLDLEKELDNDIIFGCNTSGDINDNSSNYEQNSCVQDLEEIELELELELEKTQNNYPNISY</sequence>
<accession>A0AAV9XVV8</accession>
<comment type="caution">
    <text evidence="6">The sequence shown here is derived from an EMBL/GenBank/DDBJ whole genome shotgun (WGS) entry which is preliminary data.</text>
</comment>
<evidence type="ECO:0000256" key="1">
    <source>
        <dbReference type="ARBA" id="ARBA00022741"/>
    </source>
</evidence>
<evidence type="ECO:0000256" key="4">
    <source>
        <dbReference type="ARBA" id="ARBA00022840"/>
    </source>
</evidence>
<dbReference type="PANTHER" id="PTHR47961">
    <property type="entry name" value="DNA POLYMERASE THETA, PUTATIVE (AFU_ORTHOLOGUE AFUA_1G05260)-RELATED"/>
    <property type="match status" value="1"/>
</dbReference>
<keyword evidence="1" id="KW-0547">Nucleotide-binding</keyword>
<dbReference type="EMBL" id="JAWDEY010000031">
    <property type="protein sequence ID" value="KAK6588614.1"/>
    <property type="molecule type" value="Genomic_DNA"/>
</dbReference>
<proteinExistence type="predicted"/>
<keyword evidence="4" id="KW-0067">ATP-binding</keyword>
<dbReference type="GO" id="GO:0005524">
    <property type="term" value="F:ATP binding"/>
    <property type="evidence" value="ECO:0007669"/>
    <property type="project" value="UniProtKB-KW"/>
</dbReference>
<feature type="domain" description="POLQ-like helical" evidence="5">
    <location>
        <begin position="810"/>
        <end position="994"/>
    </location>
</feature>
<dbReference type="InterPro" id="IPR048960">
    <property type="entry name" value="POLQ-like_helical"/>
</dbReference>
<evidence type="ECO:0000256" key="3">
    <source>
        <dbReference type="ARBA" id="ARBA00022806"/>
    </source>
</evidence>
<dbReference type="PANTHER" id="PTHR47961:SF6">
    <property type="entry name" value="DNA-DIRECTED DNA POLYMERASE"/>
    <property type="match status" value="1"/>
</dbReference>
<dbReference type="Gene3D" id="3.40.50.300">
    <property type="entry name" value="P-loop containing nucleotide triphosphate hydrolases"/>
    <property type="match status" value="2"/>
</dbReference>
<keyword evidence="3" id="KW-0347">Helicase</keyword>
<evidence type="ECO:0000256" key="2">
    <source>
        <dbReference type="ARBA" id="ARBA00022801"/>
    </source>
</evidence>
<evidence type="ECO:0000259" key="5">
    <source>
        <dbReference type="Pfam" id="PF21099"/>
    </source>
</evidence>
<keyword evidence="2" id="KW-0378">Hydrolase</keyword>
<dbReference type="AlphaFoldDB" id="A0AAV9XVV8"/>
<protein>
    <submittedName>
        <fullName evidence="6">DNA polymerase theta</fullName>
    </submittedName>
</protein>
<dbReference type="InterPro" id="IPR050474">
    <property type="entry name" value="Hel308_SKI2-like"/>
</dbReference>
<keyword evidence="7" id="KW-1185">Reference proteome</keyword>
<dbReference type="GO" id="GO:0004386">
    <property type="term" value="F:helicase activity"/>
    <property type="evidence" value="ECO:0007669"/>
    <property type="project" value="UniProtKB-KW"/>
</dbReference>
<name>A0AAV9XVV8_9CRYT</name>
<dbReference type="Proteomes" id="UP001311799">
    <property type="component" value="Unassembled WGS sequence"/>
</dbReference>
<gene>
    <name evidence="6" type="ORF">RS030_3455</name>
</gene>
<dbReference type="SUPFAM" id="SSF52540">
    <property type="entry name" value="P-loop containing nucleoside triphosphate hydrolases"/>
    <property type="match status" value="1"/>
</dbReference>
<dbReference type="Pfam" id="PF21099">
    <property type="entry name" value="POLQ_helical"/>
    <property type="match status" value="1"/>
</dbReference>